<evidence type="ECO:0000313" key="5">
    <source>
        <dbReference type="EMBL" id="MDR6334313.1"/>
    </source>
</evidence>
<dbReference type="PANTHER" id="PTHR48207">
    <property type="entry name" value="SUCCINATE--HYDROXYMETHYLGLUTARATE COA-TRANSFERASE"/>
    <property type="match status" value="1"/>
</dbReference>
<dbReference type="InterPro" id="IPR023606">
    <property type="entry name" value="CoA-Trfase_III_dom_1_sf"/>
</dbReference>
<gene>
    <name evidence="3 4" type="primary">frc</name>
    <name evidence="5" type="ORF">GGQ86_002789</name>
    <name evidence="4" type="ORF">XFLAVUS301_27070</name>
</gene>
<comment type="subunit">
    <text evidence="3">Homodimer.</text>
</comment>
<feature type="binding site" evidence="3">
    <location>
        <begin position="136"/>
        <end position="139"/>
    </location>
    <ligand>
        <name>CoA</name>
        <dbReference type="ChEBI" id="CHEBI:57287"/>
    </ligand>
</feature>
<reference evidence="5 7" key="2">
    <citation type="submission" date="2023-07" db="EMBL/GenBank/DDBJ databases">
        <title>Genomic Encyclopedia of Type Strains, Phase IV (KMG-IV): sequencing the most valuable type-strain genomes for metagenomic binning, comparative biology and taxonomic classification.</title>
        <authorList>
            <person name="Goeker M."/>
        </authorList>
    </citation>
    <scope>NUCLEOTIDE SEQUENCE [LARGE SCALE GENOMIC DNA]</scope>
    <source>
        <strain evidence="5 7">DSM 338</strain>
    </source>
</reference>
<dbReference type="InterPro" id="IPR044855">
    <property type="entry name" value="CoA-Trfase_III_dom3_sf"/>
</dbReference>
<evidence type="ECO:0000313" key="6">
    <source>
        <dbReference type="Proteomes" id="UP001144397"/>
    </source>
</evidence>
<dbReference type="Proteomes" id="UP001245370">
    <property type="component" value="Unassembled WGS sequence"/>
</dbReference>
<dbReference type="HAMAP" id="MF_00742">
    <property type="entry name" value="Formyl_CoA_transfer"/>
    <property type="match status" value="1"/>
</dbReference>
<dbReference type="SUPFAM" id="SSF89796">
    <property type="entry name" value="CoA-transferase family III (CaiB/BaiF)"/>
    <property type="match status" value="1"/>
</dbReference>
<dbReference type="GO" id="GO:0033608">
    <property type="term" value="F:formyl-CoA transferase activity"/>
    <property type="evidence" value="ECO:0007669"/>
    <property type="project" value="UniProtKB-EC"/>
</dbReference>
<dbReference type="InterPro" id="IPR017659">
    <property type="entry name" value="Formyl_CoA_transfer"/>
</dbReference>
<proteinExistence type="inferred from homology"/>
<evidence type="ECO:0000256" key="1">
    <source>
        <dbReference type="ARBA" id="ARBA00022679"/>
    </source>
</evidence>
<dbReference type="GeneID" id="95763488"/>
<dbReference type="InterPro" id="IPR050483">
    <property type="entry name" value="CoA-transferase_III_domain"/>
</dbReference>
<keyword evidence="7" id="KW-1185">Reference proteome</keyword>
<evidence type="ECO:0000256" key="2">
    <source>
        <dbReference type="ARBA" id="ARBA00025298"/>
    </source>
</evidence>
<organism evidence="4 6">
    <name type="scientific">Xanthobacter flavus</name>
    <dbReference type="NCBI Taxonomy" id="281"/>
    <lineage>
        <taxon>Bacteria</taxon>
        <taxon>Pseudomonadati</taxon>
        <taxon>Pseudomonadota</taxon>
        <taxon>Alphaproteobacteria</taxon>
        <taxon>Hyphomicrobiales</taxon>
        <taxon>Xanthobacteraceae</taxon>
        <taxon>Xanthobacter</taxon>
    </lineage>
</organism>
<dbReference type="NCBIfam" id="TIGR03253">
    <property type="entry name" value="oxalate_frc"/>
    <property type="match status" value="1"/>
</dbReference>
<comment type="catalytic activity">
    <reaction evidence="3">
        <text>formyl-CoA + oxalate = oxalyl-CoA + formate</text>
        <dbReference type="Rhea" id="RHEA:16545"/>
        <dbReference type="ChEBI" id="CHEBI:15740"/>
        <dbReference type="ChEBI" id="CHEBI:30623"/>
        <dbReference type="ChEBI" id="CHEBI:57376"/>
        <dbReference type="ChEBI" id="CHEBI:57388"/>
        <dbReference type="EC" id="2.8.3.16"/>
    </reaction>
</comment>
<dbReference type="EMBL" id="JAVDPY010000004">
    <property type="protein sequence ID" value="MDR6334313.1"/>
    <property type="molecule type" value="Genomic_DNA"/>
</dbReference>
<dbReference type="InterPro" id="IPR003673">
    <property type="entry name" value="CoA-Trfase_fam_III"/>
</dbReference>
<comment type="function">
    <text evidence="2 3">Involved in the catabolism of oxalate and in the adapatation to low pH via the induction of the oxalate-dependent acid tolerance response (ATR). Catalyzes the transfer of the CoA moiety from formyl-CoA to oxalate.</text>
</comment>
<feature type="binding site" evidence="3">
    <location>
        <position position="104"/>
    </location>
    <ligand>
        <name>CoA</name>
        <dbReference type="ChEBI" id="CHEBI:57287"/>
    </ligand>
</feature>
<dbReference type="NCBIfam" id="NF003809">
    <property type="entry name" value="PRK05398.1"/>
    <property type="match status" value="1"/>
</dbReference>
<keyword evidence="1 3" id="KW-0808">Transferase</keyword>
<feature type="binding site" evidence="3">
    <location>
        <begin position="17"/>
        <end position="18"/>
    </location>
    <ligand>
        <name>CoA</name>
        <dbReference type="ChEBI" id="CHEBI:57287"/>
    </ligand>
</feature>
<reference evidence="4" key="1">
    <citation type="submission" date="2022-12" db="EMBL/GenBank/DDBJ databases">
        <title>Reference genome sequencing for broad-spectrum identification of bacterial and archaeal isolates by mass spectrometry.</title>
        <authorList>
            <person name="Sekiguchi Y."/>
            <person name="Tourlousse D.M."/>
        </authorList>
    </citation>
    <scope>NUCLEOTIDE SEQUENCE</scope>
    <source>
        <strain evidence="4">301</strain>
    </source>
</reference>
<comment type="pathway">
    <text evidence="3">Metabolic intermediate degradation; oxalate degradation; CO(2) and formate from oxalate: step 1/2.</text>
</comment>
<dbReference type="Proteomes" id="UP001144397">
    <property type="component" value="Unassembled WGS sequence"/>
</dbReference>
<feature type="active site" description="Nucleophile" evidence="3">
    <location>
        <position position="168"/>
    </location>
</feature>
<dbReference type="PANTHER" id="PTHR48207:SF3">
    <property type="entry name" value="SUCCINATE--HYDROXYMETHYLGLUTARATE COA-TRANSFERASE"/>
    <property type="match status" value="1"/>
</dbReference>
<dbReference type="EMBL" id="BSDO01000003">
    <property type="protein sequence ID" value="GLI23033.1"/>
    <property type="molecule type" value="Genomic_DNA"/>
</dbReference>
<dbReference type="AlphaFoldDB" id="A0A9W6CSG9"/>
<comment type="caution">
    <text evidence="3">Lacks conserved residue(s) required for the propagation of feature annotation.</text>
</comment>
<dbReference type="Gene3D" id="3.30.1540.10">
    <property type="entry name" value="formyl-coa transferase, domain 3"/>
    <property type="match status" value="1"/>
</dbReference>
<sequence>MGKALDGVRVLDMTHVQSGPSATQLLAWLGADVIKVEMPRRGDITRSQLRDKSNVDSLYFTMLNANKKSVTLNIKTPAGQEALNRLVETCDVLVENFGPGVLDRQGFGYDHVRTRNPRLIYASIRGFAEASGVDAKAYETIAQAMGGAMSTTGWRSGPPTASSAQIGDTGTGIHCVAGILAALFQRTVTGEGQKVDVAMQDCVVNLLRVKLRDQQRLDAGALAEYPGAPTGECVPRAGNCSGGGQPGAALRCAPGGENDYCYVIIQPQGWAPLMRLVGRKDLIDDPKFASHEARAQRLDQCFEIIERWTARRTKFEVMEALNAIDVPCGPVLSTKDIMEDRALYDRGFLVEVPHPERGTYVTVGSPISLSANHVPVERAPLLGEHTDEVLASVGFSAEEIAGMRAAGAV</sequence>
<evidence type="ECO:0000313" key="4">
    <source>
        <dbReference type="EMBL" id="GLI23033.1"/>
    </source>
</evidence>
<comment type="similarity">
    <text evidence="3">Belongs to the CoA-transferase III family. Frc subfamily.</text>
</comment>
<name>A0A9W6CSG9_XANFL</name>
<dbReference type="Pfam" id="PF02515">
    <property type="entry name" value="CoA_transf_3"/>
    <property type="match status" value="1"/>
</dbReference>
<dbReference type="EC" id="2.8.3.16" evidence="3"/>
<evidence type="ECO:0000313" key="7">
    <source>
        <dbReference type="Proteomes" id="UP001245370"/>
    </source>
</evidence>
<dbReference type="Gene3D" id="3.40.50.10540">
    <property type="entry name" value="Crotonobetainyl-coa:carnitine coa-transferase, domain 1"/>
    <property type="match status" value="1"/>
</dbReference>
<evidence type="ECO:0000256" key="3">
    <source>
        <dbReference type="HAMAP-Rule" id="MF_00742"/>
    </source>
</evidence>
<comment type="caution">
    <text evidence="4">The sequence shown here is derived from an EMBL/GenBank/DDBJ whole genome shotgun (WGS) entry which is preliminary data.</text>
</comment>
<feature type="binding site" evidence="3">
    <location>
        <begin position="96"/>
        <end position="98"/>
    </location>
    <ligand>
        <name>CoA</name>
        <dbReference type="ChEBI" id="CHEBI:57287"/>
    </ligand>
</feature>
<dbReference type="GO" id="GO:0033611">
    <property type="term" value="P:oxalate catabolic process"/>
    <property type="evidence" value="ECO:0007669"/>
    <property type="project" value="UniProtKB-UniRule"/>
</dbReference>
<dbReference type="RefSeq" id="WP_281807935.1">
    <property type="nucleotide sequence ID" value="NZ_BSDO01000003.1"/>
</dbReference>
<accession>A0A9W6CSG9</accession>
<protein>
    <recommendedName>
        <fullName evidence="3">Formyl-CoA:oxalate CoA-transferase</fullName>
        <shortName evidence="3">FCOCT</shortName>
        <ecNumber evidence="3">2.8.3.16</ecNumber>
    </recommendedName>
    <alternativeName>
        <fullName evidence="3">Formyl-coenzyme A transferase</fullName>
        <shortName evidence="3">Formyl-CoA transferase</shortName>
    </alternativeName>
</protein>
<feature type="binding site" evidence="3">
    <location>
        <begin position="243"/>
        <end position="245"/>
    </location>
    <ligand>
        <name>substrate</name>
    </ligand>
</feature>